<comment type="caution">
    <text evidence="4">The sequence shown here is derived from an EMBL/GenBank/DDBJ whole genome shotgun (WGS) entry which is preliminary data.</text>
</comment>
<dbReference type="EMBL" id="JACHMS010000001">
    <property type="protein sequence ID" value="MBB4710999.1"/>
    <property type="molecule type" value="Genomic_DNA"/>
</dbReference>
<sequence length="190" mass="20499">MTGDDAGRIITFYSYKGGAGRTMALANTAWILASSGKSVLVVDWDLDAPGLDGFLHPFLSESRLRSTPGVLELVSRSTQFMLQALDMAKQMRPIERDSELSAAADAWTSGGIALNSCLIQVDWAFPAGGQLYYLPAGTKNKGYLSAFSQFDWKAGPRSLGRGSLPAPCMPQIWLMSRLVSYVLDVVSGDP</sequence>
<dbReference type="InterPro" id="IPR025669">
    <property type="entry name" value="AAA_dom"/>
</dbReference>
<dbReference type="GO" id="GO:0016887">
    <property type="term" value="F:ATP hydrolysis activity"/>
    <property type="evidence" value="ECO:0007669"/>
    <property type="project" value="TreeGrafter"/>
</dbReference>
<evidence type="ECO:0000256" key="2">
    <source>
        <dbReference type="ARBA" id="ARBA00022840"/>
    </source>
</evidence>
<organism evidence="4 5">
    <name type="scientific">Streptomyces luteogriseus</name>
    <dbReference type="NCBI Taxonomy" id="68233"/>
    <lineage>
        <taxon>Bacteria</taxon>
        <taxon>Bacillati</taxon>
        <taxon>Actinomycetota</taxon>
        <taxon>Actinomycetes</taxon>
        <taxon>Kitasatosporales</taxon>
        <taxon>Streptomycetaceae</taxon>
        <taxon>Streptomyces</taxon>
    </lineage>
</organism>
<keyword evidence="1" id="KW-0547">Nucleotide-binding</keyword>
<dbReference type="AlphaFoldDB" id="A0A7W7DJC1"/>
<dbReference type="InterPro" id="IPR027417">
    <property type="entry name" value="P-loop_NTPase"/>
</dbReference>
<protein>
    <recommendedName>
        <fullName evidence="3">AAA domain-containing protein</fullName>
    </recommendedName>
</protein>
<evidence type="ECO:0000313" key="5">
    <source>
        <dbReference type="Proteomes" id="UP000565089"/>
    </source>
</evidence>
<dbReference type="PANTHER" id="PTHR43384:SF6">
    <property type="entry name" value="SEPTUM SITE-DETERMINING PROTEIN MIND HOMOLOG, CHLOROPLASTIC"/>
    <property type="match status" value="1"/>
</dbReference>
<evidence type="ECO:0000313" key="4">
    <source>
        <dbReference type="EMBL" id="MBB4710999.1"/>
    </source>
</evidence>
<dbReference type="GO" id="GO:0005829">
    <property type="term" value="C:cytosol"/>
    <property type="evidence" value="ECO:0007669"/>
    <property type="project" value="TreeGrafter"/>
</dbReference>
<evidence type="ECO:0000256" key="1">
    <source>
        <dbReference type="ARBA" id="ARBA00022741"/>
    </source>
</evidence>
<reference evidence="4 5" key="1">
    <citation type="submission" date="2020-08" db="EMBL/GenBank/DDBJ databases">
        <title>Sequencing the genomes of 1000 actinobacteria strains.</title>
        <authorList>
            <person name="Klenk H.-P."/>
        </authorList>
    </citation>
    <scope>NUCLEOTIDE SEQUENCE [LARGE SCALE GENOMIC DNA]</scope>
    <source>
        <strain evidence="4 5">DSM 40483</strain>
    </source>
</reference>
<dbReference type="PANTHER" id="PTHR43384">
    <property type="entry name" value="SEPTUM SITE-DETERMINING PROTEIN MIND HOMOLOG, CHLOROPLASTIC-RELATED"/>
    <property type="match status" value="1"/>
</dbReference>
<keyword evidence="5" id="KW-1185">Reference proteome</keyword>
<dbReference type="Gene3D" id="3.40.50.300">
    <property type="entry name" value="P-loop containing nucleotide triphosphate hydrolases"/>
    <property type="match status" value="1"/>
</dbReference>
<name>A0A7W7DJC1_9ACTN</name>
<dbReference type="GO" id="GO:0005524">
    <property type="term" value="F:ATP binding"/>
    <property type="evidence" value="ECO:0007669"/>
    <property type="project" value="UniProtKB-KW"/>
</dbReference>
<feature type="domain" description="AAA" evidence="3">
    <location>
        <begin position="8"/>
        <end position="46"/>
    </location>
</feature>
<evidence type="ECO:0000259" key="3">
    <source>
        <dbReference type="Pfam" id="PF13614"/>
    </source>
</evidence>
<dbReference type="GO" id="GO:0051782">
    <property type="term" value="P:negative regulation of cell division"/>
    <property type="evidence" value="ECO:0007669"/>
    <property type="project" value="TreeGrafter"/>
</dbReference>
<dbReference type="GO" id="GO:0009898">
    <property type="term" value="C:cytoplasmic side of plasma membrane"/>
    <property type="evidence" value="ECO:0007669"/>
    <property type="project" value="TreeGrafter"/>
</dbReference>
<dbReference type="Pfam" id="PF13614">
    <property type="entry name" value="AAA_31"/>
    <property type="match status" value="1"/>
</dbReference>
<dbReference type="Proteomes" id="UP000565089">
    <property type="component" value="Unassembled WGS sequence"/>
</dbReference>
<accession>A0A7W7DJC1</accession>
<proteinExistence type="predicted"/>
<dbReference type="SUPFAM" id="SSF52540">
    <property type="entry name" value="P-loop containing nucleoside triphosphate hydrolases"/>
    <property type="match status" value="1"/>
</dbReference>
<keyword evidence="2" id="KW-0067">ATP-binding</keyword>
<gene>
    <name evidence="4" type="ORF">BJ965_000881</name>
</gene>
<dbReference type="InterPro" id="IPR050625">
    <property type="entry name" value="ParA/MinD_ATPase"/>
</dbReference>